<reference evidence="2" key="1">
    <citation type="journal article" date="2022" name="bioRxiv">
        <title>Sequencing and chromosome-scale assembly of the giantPleurodeles waltlgenome.</title>
        <authorList>
            <person name="Brown T."/>
            <person name="Elewa A."/>
            <person name="Iarovenko S."/>
            <person name="Subramanian E."/>
            <person name="Araus A.J."/>
            <person name="Petzold A."/>
            <person name="Susuki M."/>
            <person name="Suzuki K.-i.T."/>
            <person name="Hayashi T."/>
            <person name="Toyoda A."/>
            <person name="Oliveira C."/>
            <person name="Osipova E."/>
            <person name="Leigh N.D."/>
            <person name="Simon A."/>
            <person name="Yun M.H."/>
        </authorList>
    </citation>
    <scope>NUCLEOTIDE SEQUENCE</scope>
    <source>
        <strain evidence="2">20211129_DDA</strain>
        <tissue evidence="2">Liver</tissue>
    </source>
</reference>
<feature type="region of interest" description="Disordered" evidence="1">
    <location>
        <begin position="1"/>
        <end position="21"/>
    </location>
</feature>
<keyword evidence="3" id="KW-1185">Reference proteome</keyword>
<organism evidence="2 3">
    <name type="scientific">Pleurodeles waltl</name>
    <name type="common">Iberian ribbed newt</name>
    <dbReference type="NCBI Taxonomy" id="8319"/>
    <lineage>
        <taxon>Eukaryota</taxon>
        <taxon>Metazoa</taxon>
        <taxon>Chordata</taxon>
        <taxon>Craniata</taxon>
        <taxon>Vertebrata</taxon>
        <taxon>Euteleostomi</taxon>
        <taxon>Amphibia</taxon>
        <taxon>Batrachia</taxon>
        <taxon>Caudata</taxon>
        <taxon>Salamandroidea</taxon>
        <taxon>Salamandridae</taxon>
        <taxon>Pleurodelinae</taxon>
        <taxon>Pleurodeles</taxon>
    </lineage>
</organism>
<evidence type="ECO:0000313" key="3">
    <source>
        <dbReference type="Proteomes" id="UP001066276"/>
    </source>
</evidence>
<sequence length="178" mass="18283">MGGGGGMAGAEAESPSAVKCQQDCPSGPVAAVSLGPGWSGAVSELGRERKNRIGDRHGVCFQERDPQLPYQPYQPHGAIASVAALLGVSRLNSTDGYTPMKVPTRRSPGAESASLWMLGCTTGAPHPTYHIEGHQGTPSVPPGREGALHGLPVPLMVERLSGSASTDTHMGLTPLAPA</sequence>
<gene>
    <name evidence="2" type="ORF">NDU88_007204</name>
</gene>
<dbReference type="EMBL" id="JANPWB010000015">
    <property type="protein sequence ID" value="KAJ1094120.1"/>
    <property type="molecule type" value="Genomic_DNA"/>
</dbReference>
<evidence type="ECO:0000313" key="2">
    <source>
        <dbReference type="EMBL" id="KAJ1094120.1"/>
    </source>
</evidence>
<proteinExistence type="predicted"/>
<protein>
    <submittedName>
        <fullName evidence="2">Uncharacterized protein</fullName>
    </submittedName>
</protein>
<evidence type="ECO:0000256" key="1">
    <source>
        <dbReference type="SAM" id="MobiDB-lite"/>
    </source>
</evidence>
<name>A0AAV7LU52_PLEWA</name>
<dbReference type="Proteomes" id="UP001066276">
    <property type="component" value="Chromosome 11"/>
</dbReference>
<accession>A0AAV7LU52</accession>
<comment type="caution">
    <text evidence="2">The sequence shown here is derived from an EMBL/GenBank/DDBJ whole genome shotgun (WGS) entry which is preliminary data.</text>
</comment>
<dbReference type="AlphaFoldDB" id="A0AAV7LU52"/>